<reference evidence="1" key="1">
    <citation type="journal article" date="2019" name="Sci. Rep.">
        <title>Draft genome of Tanacetum cinerariifolium, the natural source of mosquito coil.</title>
        <authorList>
            <person name="Yamashiro T."/>
            <person name="Shiraishi A."/>
            <person name="Satake H."/>
            <person name="Nakayama K."/>
        </authorList>
    </citation>
    <scope>NUCLEOTIDE SEQUENCE</scope>
</reference>
<keyword evidence="1" id="KW-0067">ATP-binding</keyword>
<keyword evidence="1" id="KW-0547">Nucleotide-binding</keyword>
<keyword evidence="1" id="KW-0378">Hydrolase</keyword>
<dbReference type="AlphaFoldDB" id="A0A699K1N8"/>
<name>A0A699K1N8_TANCI</name>
<protein>
    <submittedName>
        <fullName evidence="1">ATP-dependent DNA helicase PIF1-like</fullName>
    </submittedName>
</protein>
<keyword evidence="1" id="KW-0347">Helicase</keyword>
<gene>
    <name evidence="1" type="ORF">Tci_643316</name>
</gene>
<dbReference type="EMBL" id="BKCJ010473824">
    <property type="protein sequence ID" value="GFA71344.1"/>
    <property type="molecule type" value="Genomic_DNA"/>
</dbReference>
<evidence type="ECO:0000313" key="1">
    <source>
        <dbReference type="EMBL" id="GFA71344.1"/>
    </source>
</evidence>
<organism evidence="1">
    <name type="scientific">Tanacetum cinerariifolium</name>
    <name type="common">Dalmatian daisy</name>
    <name type="synonym">Chrysanthemum cinerariifolium</name>
    <dbReference type="NCBI Taxonomy" id="118510"/>
    <lineage>
        <taxon>Eukaryota</taxon>
        <taxon>Viridiplantae</taxon>
        <taxon>Streptophyta</taxon>
        <taxon>Embryophyta</taxon>
        <taxon>Tracheophyta</taxon>
        <taxon>Spermatophyta</taxon>
        <taxon>Magnoliopsida</taxon>
        <taxon>eudicotyledons</taxon>
        <taxon>Gunneridae</taxon>
        <taxon>Pentapetalae</taxon>
        <taxon>asterids</taxon>
        <taxon>campanulids</taxon>
        <taxon>Asterales</taxon>
        <taxon>Asteraceae</taxon>
        <taxon>Asteroideae</taxon>
        <taxon>Anthemideae</taxon>
        <taxon>Anthemidinae</taxon>
        <taxon>Tanacetum</taxon>
    </lineage>
</organism>
<sequence length="109" mass="12520">DEICETKEFADWILGIGNGNINEKNDCTLVMYMRNIRLCNGTRLQITRMGTNVIEAKIISRGDMHSSNKRAYIDAGLDDHASNMTKKPFHNQKQEENIIKKYICDNNAR</sequence>
<proteinExistence type="predicted"/>
<accession>A0A699K1N8</accession>
<dbReference type="GO" id="GO:0004386">
    <property type="term" value="F:helicase activity"/>
    <property type="evidence" value="ECO:0007669"/>
    <property type="project" value="UniProtKB-KW"/>
</dbReference>
<comment type="caution">
    <text evidence="1">The sequence shown here is derived from an EMBL/GenBank/DDBJ whole genome shotgun (WGS) entry which is preliminary data.</text>
</comment>
<feature type="non-terminal residue" evidence="1">
    <location>
        <position position="1"/>
    </location>
</feature>